<reference evidence="2 3" key="1">
    <citation type="submission" date="2022-07" db="EMBL/GenBank/DDBJ databases">
        <title>Mucilaginibacter sp. JC4.</title>
        <authorList>
            <person name="Le V."/>
            <person name="Ko S.-R."/>
            <person name="Ahn C.-Y."/>
            <person name="Oh H.-M."/>
        </authorList>
    </citation>
    <scope>NUCLEOTIDE SEQUENCE [LARGE SCALE GENOMIC DNA]</scope>
    <source>
        <strain evidence="2 3">JC4</strain>
    </source>
</reference>
<evidence type="ECO:0000313" key="2">
    <source>
        <dbReference type="EMBL" id="MCQ6961082.1"/>
    </source>
</evidence>
<proteinExistence type="predicted"/>
<sequence>MKKELVDLINDTIILKYELPNSSSGILKTVYSTHNDRCYSAEDKEKIAEIIYNSIVYYSINEFELDGKDLAAMHAGALKNKIKYNPEASDEAKIKYGFFGEVLLYSMLYVLYGAEPLIARGYFYNPLENSETKGYDSYQLVETDGKLELWFGEVKFHAGYQSGVDSVLSNIDKALSDAYLERNLLELHNHKNNFNTQGTQIEAVLKTWEANPLINPAHEVLKYDMTLVYPILILYQMDDSATYDTNIQRIPDYIQKNYVPKPFTLSVDHKIFFMLLPIEKVKVIKETVISWIESKKPLI</sequence>
<dbReference type="InterPro" id="IPR014976">
    <property type="entry name" value="AbpA_HamA_C"/>
</dbReference>
<dbReference type="EMBL" id="JANHOH010000011">
    <property type="protein sequence ID" value="MCQ6961082.1"/>
    <property type="molecule type" value="Genomic_DNA"/>
</dbReference>
<organism evidence="2 3">
    <name type="scientific">Mucilaginibacter aquariorum</name>
    <dbReference type="NCBI Taxonomy" id="2967225"/>
    <lineage>
        <taxon>Bacteria</taxon>
        <taxon>Pseudomonadati</taxon>
        <taxon>Bacteroidota</taxon>
        <taxon>Sphingobacteriia</taxon>
        <taxon>Sphingobacteriales</taxon>
        <taxon>Sphingobacteriaceae</taxon>
        <taxon>Mucilaginibacter</taxon>
    </lineage>
</organism>
<evidence type="ECO:0000259" key="1">
    <source>
        <dbReference type="Pfam" id="PF08878"/>
    </source>
</evidence>
<keyword evidence="3" id="KW-1185">Reference proteome</keyword>
<dbReference type="RefSeq" id="WP_256541247.1">
    <property type="nucleotide sequence ID" value="NZ_JANHOH010000011.1"/>
</dbReference>
<name>A0ABT1T8Y6_9SPHI</name>
<dbReference type="Pfam" id="PF08878">
    <property type="entry name" value="HamA"/>
    <property type="match status" value="1"/>
</dbReference>
<gene>
    <name evidence="2" type="ORF">NPE20_24115</name>
</gene>
<accession>A0ABT1T8Y6</accession>
<comment type="caution">
    <text evidence="2">The sequence shown here is derived from an EMBL/GenBank/DDBJ whole genome shotgun (WGS) entry which is preliminary data.</text>
</comment>
<protein>
    <submittedName>
        <fullName evidence="2">DUF1837 domain-containing protein</fullName>
    </submittedName>
</protein>
<feature type="domain" description="Anti-bacteriophage protein A/HamA C-terminal" evidence="1">
    <location>
        <begin position="29"/>
        <end position="290"/>
    </location>
</feature>
<dbReference type="Proteomes" id="UP001204376">
    <property type="component" value="Unassembled WGS sequence"/>
</dbReference>
<evidence type="ECO:0000313" key="3">
    <source>
        <dbReference type="Proteomes" id="UP001204376"/>
    </source>
</evidence>